<accession>A0AA42S6R9</accession>
<dbReference type="EMBL" id="JAOCDZ010000026">
    <property type="protein sequence ID" value="MDH0739555.1"/>
    <property type="molecule type" value="Genomic_DNA"/>
</dbReference>
<protein>
    <recommendedName>
        <fullName evidence="4">Lipoprotein</fullName>
    </recommendedName>
</protein>
<dbReference type="Proteomes" id="UP001161094">
    <property type="component" value="Unassembled WGS sequence"/>
</dbReference>
<evidence type="ECO:0000313" key="2">
    <source>
        <dbReference type="EMBL" id="MDH0739555.1"/>
    </source>
</evidence>
<evidence type="ECO:0008006" key="4">
    <source>
        <dbReference type="Google" id="ProtNLM"/>
    </source>
</evidence>
<name>A0AA42S6R9_9BURK</name>
<comment type="caution">
    <text evidence="2">The sequence shown here is derived from an EMBL/GenBank/DDBJ whole genome shotgun (WGS) entry which is preliminary data.</text>
</comment>
<gene>
    <name evidence="2" type="ORF">N5D93_27365</name>
</gene>
<evidence type="ECO:0000256" key="1">
    <source>
        <dbReference type="SAM" id="SignalP"/>
    </source>
</evidence>
<keyword evidence="1" id="KW-0732">Signal</keyword>
<feature type="chain" id="PRO_5041425770" description="Lipoprotein" evidence="1">
    <location>
        <begin position="26"/>
        <end position="381"/>
    </location>
</feature>
<sequence>MRKLPRVLMLFLAATPVLFASTGHAACGPADTDFSVAPALPAVPVAIALDDDRVLLGKHGERVPIDRKLAWIDNASDLMPRTWADKVDWSAYRASGKIAGAAPTKLYFDPDGRLCRVERYRALRGQAVLDGGFALSYDTAGALAAYIEYQREYEQAGASRAQPYTATRRACLQRDAKGQLTTFIDDGCGEAQGAGPSRHYVRDASGRLLRVIDKVSSEQPVAVQTMDAQGKPGARYVRQSPNYHAPGVSLALTAYPTPPGQTPDRLFPLHREALAALPVEVPENPWRVVRIKDDVPLDDDMMSWDPDTQMVLAEAAQATPNGAVLTPAQQKQVWQAMGEHPGRVFFYPDPMTRVMLLPAMAPEKWKACSDPANTATDACAG</sequence>
<dbReference type="RefSeq" id="WP_279997171.1">
    <property type="nucleotide sequence ID" value="NZ_JAOCDZ010000026.1"/>
</dbReference>
<organism evidence="2 3">
    <name type="scientific">Achromobacter spanius</name>
    <dbReference type="NCBI Taxonomy" id="217203"/>
    <lineage>
        <taxon>Bacteria</taxon>
        <taxon>Pseudomonadati</taxon>
        <taxon>Pseudomonadota</taxon>
        <taxon>Betaproteobacteria</taxon>
        <taxon>Burkholderiales</taxon>
        <taxon>Alcaligenaceae</taxon>
        <taxon>Achromobacter</taxon>
    </lineage>
</organism>
<feature type="signal peptide" evidence="1">
    <location>
        <begin position="1"/>
        <end position="25"/>
    </location>
</feature>
<dbReference type="AlphaFoldDB" id="A0AA42S6R9"/>
<proteinExistence type="predicted"/>
<evidence type="ECO:0000313" key="3">
    <source>
        <dbReference type="Proteomes" id="UP001161094"/>
    </source>
</evidence>
<reference evidence="2" key="1">
    <citation type="submission" date="2022-09" db="EMBL/GenBank/DDBJ databases">
        <title>Intensive care unit water sources are persistently colonized with multi-drug resistant bacteria and are the site of extensive horizontal gene transfer of antibiotic resistance genes.</title>
        <authorList>
            <person name="Diorio-Toth L."/>
        </authorList>
    </citation>
    <scope>NUCLEOTIDE SEQUENCE</scope>
    <source>
        <strain evidence="2">GD03843</strain>
    </source>
</reference>